<accession>A0A8H3H6W0</accession>
<evidence type="ECO:0000256" key="1">
    <source>
        <dbReference type="SAM" id="SignalP"/>
    </source>
</evidence>
<name>A0A8H3H6W0_9AGAM</name>
<protein>
    <submittedName>
        <fullName evidence="2">Uncharacterized protein</fullName>
    </submittedName>
</protein>
<reference evidence="3" key="1">
    <citation type="submission" date="2020-09" db="EMBL/GenBank/DDBJ databases">
        <title>Comparative genome analyses of four rice-infecting Rhizoctonia solani isolates reveal extensive enrichment of homogalacturonan modification genes.</title>
        <authorList>
            <person name="Lee D.-Y."/>
            <person name="Jeon J."/>
            <person name="Kim K.-T."/>
            <person name="Cheong K."/>
            <person name="Song H."/>
            <person name="Choi G."/>
            <person name="Ko J."/>
            <person name="Opiyo S.O."/>
            <person name="Zuo S."/>
            <person name="Madhav S."/>
            <person name="Lee Y.-H."/>
            <person name="Wang G.-L."/>
        </authorList>
    </citation>
    <scope>NUCLEOTIDE SEQUENCE</scope>
    <source>
        <strain evidence="3">AG1-IA B2</strain>
    </source>
</reference>
<keyword evidence="1" id="KW-0732">Signal</keyword>
<sequence length="183" mass="18788">MKLTNLVLFALSSVSVAFGQTAGAAPANDALALVSKCNNDLQAGPPGEITSKLTGLTVEIKSLCSALQADPEMGLEMRSKIAVQMATMIKYVAHEGMSVGPGALGGNMQSALKALLEEMRVCVPGVDKETSRVLVDIPAQVFLKNNAGDALAVLSEASRDHTPNAADGNGIKLGLGLGVSIDL</sequence>
<evidence type="ECO:0000313" key="3">
    <source>
        <dbReference type="EMBL" id="KAF8757907.1"/>
    </source>
</evidence>
<evidence type="ECO:0000313" key="2">
    <source>
        <dbReference type="EMBL" id="CAE6484361.1"/>
    </source>
</evidence>
<reference evidence="2" key="2">
    <citation type="submission" date="2021-01" db="EMBL/GenBank/DDBJ databases">
        <authorList>
            <person name="Kaushik A."/>
        </authorList>
    </citation>
    <scope>NUCLEOTIDE SEQUENCE</scope>
    <source>
        <strain evidence="2">AG1-1A</strain>
    </source>
</reference>
<proteinExistence type="predicted"/>
<dbReference type="Proteomes" id="UP000614334">
    <property type="component" value="Unassembled WGS sequence"/>
</dbReference>
<comment type="caution">
    <text evidence="2">The sequence shown here is derived from an EMBL/GenBank/DDBJ whole genome shotgun (WGS) entry which is preliminary data.</text>
</comment>
<organism evidence="2 4">
    <name type="scientific">Rhizoctonia solani</name>
    <dbReference type="NCBI Taxonomy" id="456999"/>
    <lineage>
        <taxon>Eukaryota</taxon>
        <taxon>Fungi</taxon>
        <taxon>Dikarya</taxon>
        <taxon>Basidiomycota</taxon>
        <taxon>Agaricomycotina</taxon>
        <taxon>Agaricomycetes</taxon>
        <taxon>Cantharellales</taxon>
        <taxon>Ceratobasidiaceae</taxon>
        <taxon>Rhizoctonia</taxon>
    </lineage>
</organism>
<dbReference type="AlphaFoldDB" id="A0A8H3H6W0"/>
<feature type="signal peptide" evidence="1">
    <location>
        <begin position="1"/>
        <end position="19"/>
    </location>
</feature>
<evidence type="ECO:0000313" key="4">
    <source>
        <dbReference type="Proteomes" id="UP000663840"/>
    </source>
</evidence>
<dbReference type="EMBL" id="JACYCF010000004">
    <property type="protein sequence ID" value="KAF8757907.1"/>
    <property type="molecule type" value="Genomic_DNA"/>
</dbReference>
<dbReference type="Proteomes" id="UP000663840">
    <property type="component" value="Unassembled WGS sequence"/>
</dbReference>
<dbReference type="EMBL" id="CAJMWR010004108">
    <property type="protein sequence ID" value="CAE6484361.1"/>
    <property type="molecule type" value="Genomic_DNA"/>
</dbReference>
<gene>
    <name evidence="2" type="ORF">RDB_LOCUS138519</name>
    <name evidence="3" type="ORF">RHS01_03667</name>
</gene>
<feature type="chain" id="PRO_5036265503" evidence="1">
    <location>
        <begin position="20"/>
        <end position="183"/>
    </location>
</feature>